<dbReference type="InterPro" id="IPR010342">
    <property type="entry name" value="DUF938"/>
</dbReference>
<dbReference type="SUPFAM" id="SSF53335">
    <property type="entry name" value="S-adenosyl-L-methionine-dependent methyltransferases"/>
    <property type="match status" value="1"/>
</dbReference>
<name>A0A2T7G529_9RHOB</name>
<reference evidence="1 2" key="1">
    <citation type="submission" date="2018-04" db="EMBL/GenBank/DDBJ databases">
        <title>Pelagivirga bohaiensis gen. nov., sp. nov., a bacterium isolated from the Bohai Sea.</title>
        <authorList>
            <person name="Ji X."/>
        </authorList>
    </citation>
    <scope>NUCLEOTIDE SEQUENCE [LARGE SCALE GENOMIC DNA]</scope>
    <source>
        <strain evidence="1 2">BH-SD19</strain>
    </source>
</reference>
<dbReference type="PANTHER" id="PTHR20974:SF0">
    <property type="entry name" value="UPF0585 PROTEIN CG18661"/>
    <property type="match status" value="1"/>
</dbReference>
<dbReference type="GO" id="GO:0032259">
    <property type="term" value="P:methylation"/>
    <property type="evidence" value="ECO:0007669"/>
    <property type="project" value="UniProtKB-KW"/>
</dbReference>
<dbReference type="Gene3D" id="3.40.50.150">
    <property type="entry name" value="Vaccinia Virus protein VP39"/>
    <property type="match status" value="1"/>
</dbReference>
<dbReference type="GO" id="GO:0008168">
    <property type="term" value="F:methyltransferase activity"/>
    <property type="evidence" value="ECO:0007669"/>
    <property type="project" value="UniProtKB-KW"/>
</dbReference>
<dbReference type="OrthoDB" id="5525831at2"/>
<keyword evidence="2" id="KW-1185">Reference proteome</keyword>
<dbReference type="Pfam" id="PF06080">
    <property type="entry name" value="DUF938"/>
    <property type="match status" value="1"/>
</dbReference>
<organism evidence="1 2">
    <name type="scientific">Pelagivirga sediminicola</name>
    <dbReference type="NCBI Taxonomy" id="2170575"/>
    <lineage>
        <taxon>Bacteria</taxon>
        <taxon>Pseudomonadati</taxon>
        <taxon>Pseudomonadota</taxon>
        <taxon>Alphaproteobacteria</taxon>
        <taxon>Rhodobacterales</taxon>
        <taxon>Paracoccaceae</taxon>
        <taxon>Pelagivirga</taxon>
    </lineage>
</organism>
<gene>
    <name evidence="1" type="ORF">DC366_13460</name>
</gene>
<evidence type="ECO:0000313" key="2">
    <source>
        <dbReference type="Proteomes" id="UP000244446"/>
    </source>
</evidence>
<dbReference type="Proteomes" id="UP000244446">
    <property type="component" value="Unassembled WGS sequence"/>
</dbReference>
<dbReference type="InterPro" id="IPR029063">
    <property type="entry name" value="SAM-dependent_MTases_sf"/>
</dbReference>
<dbReference type="AlphaFoldDB" id="A0A2T7G529"/>
<evidence type="ECO:0000313" key="1">
    <source>
        <dbReference type="EMBL" id="PVA09515.1"/>
    </source>
</evidence>
<dbReference type="PANTHER" id="PTHR20974">
    <property type="entry name" value="UPF0585 PROTEIN CG18661"/>
    <property type="match status" value="1"/>
</dbReference>
<accession>A0A2T7G529</accession>
<keyword evidence="1" id="KW-0808">Transferase</keyword>
<protein>
    <submittedName>
        <fullName evidence="1">Methyltransferase</fullName>
    </submittedName>
</protein>
<dbReference type="RefSeq" id="WP_108692867.1">
    <property type="nucleotide sequence ID" value="NZ_QCYH01000008.1"/>
</dbReference>
<dbReference type="EMBL" id="QCYH01000008">
    <property type="protein sequence ID" value="PVA09515.1"/>
    <property type="molecule type" value="Genomic_DNA"/>
</dbReference>
<proteinExistence type="predicted"/>
<comment type="caution">
    <text evidence="1">The sequence shown here is derived from an EMBL/GenBank/DDBJ whole genome shotgun (WGS) entry which is preliminary data.</text>
</comment>
<keyword evidence="1" id="KW-0489">Methyltransferase</keyword>
<sequence length="216" mass="22813">MPLRTNLPPAASVAEQGEGARLSAPSAVRNAPVIAEMLAVHGPHEGRALELASGTGQHVIAFAAALPHVDWQPSDIDPSRRASIDAWAHAFNIRAAIALDATAPGWSADHAGQNMIVLVNLLHLISEREAHILLHEVSLALAPGGLFALYGPFLRDGKTVSEADAAFDASLRAGDPDIGYKDAGAVQRWMRDAGLHPLAPLPMPANNLMFLAHQPL</sequence>